<evidence type="ECO:0000256" key="1">
    <source>
        <dbReference type="SAM" id="MobiDB-lite"/>
    </source>
</evidence>
<feature type="region of interest" description="Disordered" evidence="1">
    <location>
        <begin position="1"/>
        <end position="74"/>
    </location>
</feature>
<organism evidence="2">
    <name type="scientific">Chromera velia CCMP2878</name>
    <dbReference type="NCBI Taxonomy" id="1169474"/>
    <lineage>
        <taxon>Eukaryota</taxon>
        <taxon>Sar</taxon>
        <taxon>Alveolata</taxon>
        <taxon>Colpodellida</taxon>
        <taxon>Chromeraceae</taxon>
        <taxon>Chromera</taxon>
    </lineage>
</organism>
<feature type="compositionally biased region" description="Low complexity" evidence="1">
    <location>
        <begin position="307"/>
        <end position="318"/>
    </location>
</feature>
<dbReference type="AlphaFoldDB" id="A0A0K6S7T7"/>
<sequence length="540" mass="58915">MDTQDVTHQDGGQSPAPSFGHHAAQETPPPPAQPPQDPPLTPPPLGGPGPQAVPIHTVHGPPSPFGWPGPQGVPTNYATPVPGAMPPPARPSVVMSRRSDLAKQTIAEVPVFTGKTGVDIEKWKQDVLAASQELQAINGPDTFGPVDLAILIRNKVTVEVRDILRVKLLWVTDLTNPQWLFTELESFYLGPYEQRVRLRWQDVKNLRSTAKDMVISFFGRAVQVFGALQRLVPALAFGTPAFFPLEYSMLLEALPAEGSAKRFVLTNNMDFTPTGLFNCLRRHEQTVLSQAPFTSIWFSSLPTVHASQPSKSSSTLASSKDKGKKKDDEKEKPKDKLCVFCGIVHEWGKHTKCINCGGSPHDRSSYPAASTTCAYGKTGHFPAMCLKKLKAAQQAANVRCATVSFVTPAVSSGQMIDDPHFGKDDGATVDAVGELYLRFEAVQSKIKYSETILDPPITVKTAHESSAEGEVIVYASRMITVENIIFVFHLETVSFLVFPQSSVPFLFFKSLAQRLEASMNYATNLMTLPSSDGTSEIHLP</sequence>
<feature type="compositionally biased region" description="Pro residues" evidence="1">
    <location>
        <begin position="27"/>
        <end position="47"/>
    </location>
</feature>
<proteinExistence type="predicted"/>
<feature type="compositionally biased region" description="Basic and acidic residues" evidence="1">
    <location>
        <begin position="319"/>
        <end position="329"/>
    </location>
</feature>
<protein>
    <submittedName>
        <fullName evidence="2">Uncharacterized protein</fullName>
    </submittedName>
</protein>
<feature type="region of interest" description="Disordered" evidence="1">
    <location>
        <begin position="304"/>
        <end position="329"/>
    </location>
</feature>
<dbReference type="EMBL" id="CDMZ01001476">
    <property type="protein sequence ID" value="CUC09725.1"/>
    <property type="molecule type" value="Genomic_DNA"/>
</dbReference>
<name>A0A0K6S7T7_9ALVE</name>
<dbReference type="PhylomeDB" id="A0A0K6S7T7"/>
<accession>A0A0K6S7T7</accession>
<dbReference type="VEuPathDB" id="CryptoDB:Cvel_23071"/>
<reference evidence="2" key="1">
    <citation type="submission" date="2014-11" db="EMBL/GenBank/DDBJ databases">
        <title>Molecular phylogeny of cliff fern family Woodsiaceae with morphological implications.</title>
        <authorList>
            <person name="Shao Y.-Z."/>
            <person name="Wei R."/>
            <person name="Zhang X.-C."/>
        </authorList>
    </citation>
    <scope>NUCLEOTIDE SEQUENCE</scope>
</reference>
<evidence type="ECO:0000313" key="2">
    <source>
        <dbReference type="EMBL" id="CUC09725.1"/>
    </source>
</evidence>
<gene>
    <name evidence="2" type="ORF">Cvel_23071.t1.CR1</name>
</gene>